<evidence type="ECO:0000313" key="4">
    <source>
        <dbReference type="Proteomes" id="UP000178377"/>
    </source>
</evidence>
<dbReference type="Proteomes" id="UP000178377">
    <property type="component" value="Unassembled WGS sequence"/>
</dbReference>
<sequence length="358" mass="40260">MIIGIDSSRANKAQKTGTEWYSFFIIQELKKIGVKHQFRLYTNTLLEPALAACPENFEQRVLHWPLKYLWTQKRLSWEMLLHPPDVLFVPAHTIPIFCRAKTVVTIHDVGFAAQPQLYPFHEKLYHRASAWFAVHFADRIICPTEFTKRELIKFYHADPAKIAVIPHGVEVPKNIESTKWNRPYLLYMGRVEQKKNIMNLLEAYALVHMKHQDLRLILAGRLGFGGKECVAWVNSQGLGQSVEFTGSIIEDRKWSLYRGALALVFATLYEGFGLPLLEAQAVGCPVVTSDLPAHREVAQEAAVYVDPASPQSIAQGIERASDPGVAQNLGKLGRLNAANFTWSKTAASTLGVLESLGR</sequence>
<dbReference type="InterPro" id="IPR001296">
    <property type="entry name" value="Glyco_trans_1"/>
</dbReference>
<dbReference type="GO" id="GO:0016757">
    <property type="term" value="F:glycosyltransferase activity"/>
    <property type="evidence" value="ECO:0007669"/>
    <property type="project" value="InterPro"/>
</dbReference>
<dbReference type="SUPFAM" id="SSF53756">
    <property type="entry name" value="UDP-Glycosyltransferase/glycogen phosphorylase"/>
    <property type="match status" value="1"/>
</dbReference>
<evidence type="ECO:0000259" key="1">
    <source>
        <dbReference type="Pfam" id="PF00534"/>
    </source>
</evidence>
<dbReference type="Pfam" id="PF13439">
    <property type="entry name" value="Glyco_transf_4"/>
    <property type="match status" value="1"/>
</dbReference>
<dbReference type="CDD" id="cd03809">
    <property type="entry name" value="GT4_MtfB-like"/>
    <property type="match status" value="1"/>
</dbReference>
<dbReference type="PANTHER" id="PTHR46401:SF8">
    <property type="entry name" value="BLL6006 PROTEIN"/>
    <property type="match status" value="1"/>
</dbReference>
<accession>A0A1F5PMQ1</accession>
<dbReference type="EMBL" id="MFEO01000003">
    <property type="protein sequence ID" value="OGE91213.1"/>
    <property type="molecule type" value="Genomic_DNA"/>
</dbReference>
<dbReference type="InterPro" id="IPR028098">
    <property type="entry name" value="Glyco_trans_4-like_N"/>
</dbReference>
<reference evidence="3 4" key="1">
    <citation type="journal article" date="2016" name="Nat. Commun.">
        <title>Thousands of microbial genomes shed light on interconnected biogeochemical processes in an aquifer system.</title>
        <authorList>
            <person name="Anantharaman K."/>
            <person name="Brown C.T."/>
            <person name="Hug L.A."/>
            <person name="Sharon I."/>
            <person name="Castelle C.J."/>
            <person name="Probst A.J."/>
            <person name="Thomas B.C."/>
            <person name="Singh A."/>
            <person name="Wilkins M.J."/>
            <person name="Karaoz U."/>
            <person name="Brodie E.L."/>
            <person name="Williams K.H."/>
            <person name="Hubbard S.S."/>
            <person name="Banfield J.F."/>
        </authorList>
    </citation>
    <scope>NUCLEOTIDE SEQUENCE [LARGE SCALE GENOMIC DNA]</scope>
</reference>
<dbReference type="PANTHER" id="PTHR46401">
    <property type="entry name" value="GLYCOSYLTRANSFERASE WBBK-RELATED"/>
    <property type="match status" value="1"/>
</dbReference>
<feature type="domain" description="Glycosyltransferase subfamily 4-like N-terminal" evidence="2">
    <location>
        <begin position="36"/>
        <end position="170"/>
    </location>
</feature>
<gene>
    <name evidence="3" type="ORF">A2722_01895</name>
</gene>
<feature type="domain" description="Glycosyl transferase family 1" evidence="1">
    <location>
        <begin position="180"/>
        <end position="321"/>
    </location>
</feature>
<organism evidence="3 4">
    <name type="scientific">Candidatus Doudnabacteria bacterium RIFCSPHIGHO2_01_FULL_50_11</name>
    <dbReference type="NCBI Taxonomy" id="1817828"/>
    <lineage>
        <taxon>Bacteria</taxon>
        <taxon>Candidatus Doudnaibacteriota</taxon>
    </lineage>
</organism>
<dbReference type="Pfam" id="PF00534">
    <property type="entry name" value="Glycos_transf_1"/>
    <property type="match status" value="1"/>
</dbReference>
<evidence type="ECO:0008006" key="5">
    <source>
        <dbReference type="Google" id="ProtNLM"/>
    </source>
</evidence>
<evidence type="ECO:0000259" key="2">
    <source>
        <dbReference type="Pfam" id="PF13439"/>
    </source>
</evidence>
<name>A0A1F5PMQ1_9BACT</name>
<evidence type="ECO:0000313" key="3">
    <source>
        <dbReference type="EMBL" id="OGE91213.1"/>
    </source>
</evidence>
<protein>
    <recommendedName>
        <fullName evidence="5">Glycosyl transferase family 1 domain-containing protein</fullName>
    </recommendedName>
</protein>
<dbReference type="STRING" id="1817828.A2722_01895"/>
<proteinExistence type="predicted"/>
<comment type="caution">
    <text evidence="3">The sequence shown here is derived from an EMBL/GenBank/DDBJ whole genome shotgun (WGS) entry which is preliminary data.</text>
</comment>
<dbReference type="AlphaFoldDB" id="A0A1F5PMQ1"/>
<dbReference type="Gene3D" id="3.40.50.2000">
    <property type="entry name" value="Glycogen Phosphorylase B"/>
    <property type="match status" value="2"/>
</dbReference>